<name>A0A9Q0AR10_9PEZI</name>
<comment type="caution">
    <text evidence="2">The sequence shown here is derived from an EMBL/GenBank/DDBJ whole genome shotgun (WGS) entry which is preliminary data.</text>
</comment>
<proteinExistence type="predicted"/>
<feature type="region of interest" description="Disordered" evidence="1">
    <location>
        <begin position="443"/>
        <end position="462"/>
    </location>
</feature>
<keyword evidence="3" id="KW-1185">Reference proteome</keyword>
<feature type="compositionally biased region" description="Low complexity" evidence="1">
    <location>
        <begin position="362"/>
        <end position="374"/>
    </location>
</feature>
<feature type="region of interest" description="Disordered" evidence="1">
    <location>
        <begin position="324"/>
        <end position="429"/>
    </location>
</feature>
<feature type="region of interest" description="Disordered" evidence="1">
    <location>
        <begin position="528"/>
        <end position="548"/>
    </location>
</feature>
<evidence type="ECO:0000313" key="3">
    <source>
        <dbReference type="Proteomes" id="UP000829685"/>
    </source>
</evidence>
<dbReference type="EMBL" id="JAFIMR010000003">
    <property type="protein sequence ID" value="KAI1880184.1"/>
    <property type="molecule type" value="Genomic_DNA"/>
</dbReference>
<sequence length="671" mass="72828">MLQGQAEAARTSANPPMDDSPRRSIMVSPGIARDRTRGIPPKEPELNIWSLASDHVKHHNHRSQSPIGSGFDGPPTPLSDEAGCSGSDLVSHSSAQTEHIPGHYIPTEAGSEMLGSVDWQKSWFKHKPRRAHNVSEVTAPDPTVHKHAVDLFSMAGFEDESSEEDAGKVTICPLVDQHHARFHAIQAFALKSCPELHRMIGSDDEGITHSPRSSTARRDLVPRSFGFRSQPRATARNAISRRLRSLGRRFRRSSSNYSIRSDFPVPPNAKERRLLSRDSADIYPSSGEESPMFNTPASGVTPLDFPVQPGSLLDLASELALSSEDPKQSYRADQSQVPAVGKDTENQPSALDPCYASPSPPYSSSSNASPLSQPQRHRQRRGKARRSRLSEVTTPDDLRTQDNTAQLNDTPSSPIDDSAIIESEDDEFDEAYPKPMVINRARNDTSQLQHSSRTDPVSPCGQEEDVSVLLPLRETTKLTNTGFSLDRRLLESKDKEGIPERSFSVGKPCRAASLRAKDTSSISCRTESALNLDRSSPSASRSDSPLVVASEPAQVAPVPVHLGSKASPYQGAGVSEAITPPSLKTSSCHPDTWNTSQGEPGDSDPFCPPECDSRHSHETILSDSRPTRMFRQSTSGTVVVLDCVESSGSEGNAGGDKESTLGGDHERVLLG</sequence>
<dbReference type="Proteomes" id="UP000829685">
    <property type="component" value="Unassembled WGS sequence"/>
</dbReference>
<feature type="compositionally biased region" description="Low complexity" evidence="1">
    <location>
        <begin position="532"/>
        <end position="546"/>
    </location>
</feature>
<dbReference type="AlphaFoldDB" id="A0A9Q0AR10"/>
<feature type="compositionally biased region" description="Polar residues" evidence="1">
    <location>
        <begin position="582"/>
        <end position="598"/>
    </location>
</feature>
<protein>
    <submittedName>
        <fullName evidence="2">Uncharacterized protein</fullName>
    </submittedName>
</protein>
<feature type="region of interest" description="Disordered" evidence="1">
    <location>
        <begin position="257"/>
        <end position="305"/>
    </location>
</feature>
<feature type="compositionally biased region" description="Polar residues" evidence="1">
    <location>
        <begin position="444"/>
        <end position="455"/>
    </location>
</feature>
<feature type="compositionally biased region" description="Basic and acidic residues" evidence="1">
    <location>
        <begin position="269"/>
        <end position="280"/>
    </location>
</feature>
<feature type="region of interest" description="Disordered" evidence="1">
    <location>
        <begin position="571"/>
        <end position="611"/>
    </location>
</feature>
<feature type="compositionally biased region" description="Polar residues" evidence="1">
    <location>
        <begin position="401"/>
        <end position="410"/>
    </location>
</feature>
<reference evidence="2" key="1">
    <citation type="submission" date="2021-03" db="EMBL/GenBank/DDBJ databases">
        <title>Revisited historic fungal species revealed as producer of novel bioactive compounds through whole genome sequencing and comparative genomics.</title>
        <authorList>
            <person name="Vignolle G.A."/>
            <person name="Hochenegger N."/>
            <person name="Mach R.L."/>
            <person name="Mach-Aigner A.R."/>
            <person name="Javad Rahimi M."/>
            <person name="Salim K.A."/>
            <person name="Chan C.M."/>
            <person name="Lim L.B.L."/>
            <person name="Cai F."/>
            <person name="Druzhinina I.S."/>
            <person name="U'Ren J.M."/>
            <person name="Derntl C."/>
        </authorList>
    </citation>
    <scope>NUCLEOTIDE SEQUENCE</scope>
    <source>
        <strain evidence="2">TUCIM 5799</strain>
    </source>
</reference>
<feature type="compositionally biased region" description="Basic and acidic residues" evidence="1">
    <location>
        <begin position="32"/>
        <end position="44"/>
    </location>
</feature>
<feature type="region of interest" description="Disordered" evidence="1">
    <location>
        <begin position="646"/>
        <end position="671"/>
    </location>
</feature>
<feature type="region of interest" description="Disordered" evidence="1">
    <location>
        <begin position="203"/>
        <end position="233"/>
    </location>
</feature>
<feature type="region of interest" description="Disordered" evidence="1">
    <location>
        <begin position="57"/>
        <end position="94"/>
    </location>
</feature>
<organism evidence="2 3">
    <name type="scientific">Neoarthrinium moseri</name>
    <dbReference type="NCBI Taxonomy" id="1658444"/>
    <lineage>
        <taxon>Eukaryota</taxon>
        <taxon>Fungi</taxon>
        <taxon>Dikarya</taxon>
        <taxon>Ascomycota</taxon>
        <taxon>Pezizomycotina</taxon>
        <taxon>Sordariomycetes</taxon>
        <taxon>Xylariomycetidae</taxon>
        <taxon>Amphisphaeriales</taxon>
        <taxon>Apiosporaceae</taxon>
        <taxon>Neoarthrinium</taxon>
    </lineage>
</organism>
<evidence type="ECO:0000313" key="2">
    <source>
        <dbReference type="EMBL" id="KAI1880184.1"/>
    </source>
</evidence>
<feature type="compositionally biased region" description="Basic residues" evidence="1">
    <location>
        <begin position="375"/>
        <end position="387"/>
    </location>
</feature>
<feature type="compositionally biased region" description="Low complexity" evidence="1">
    <location>
        <begin position="411"/>
        <end position="421"/>
    </location>
</feature>
<accession>A0A9Q0AR10</accession>
<gene>
    <name evidence="2" type="ORF">JX265_001805</name>
</gene>
<evidence type="ECO:0000256" key="1">
    <source>
        <dbReference type="SAM" id="MobiDB-lite"/>
    </source>
</evidence>
<feature type="compositionally biased region" description="Basic and acidic residues" evidence="1">
    <location>
        <begin position="655"/>
        <end position="671"/>
    </location>
</feature>
<feature type="region of interest" description="Disordered" evidence="1">
    <location>
        <begin position="1"/>
        <end position="44"/>
    </location>
</feature>